<evidence type="ECO:0000313" key="2">
    <source>
        <dbReference type="EMBL" id="NYD23540.1"/>
    </source>
</evidence>
<keyword evidence="3" id="KW-1185">Reference proteome</keyword>
<feature type="region of interest" description="Disordered" evidence="1">
    <location>
        <begin position="219"/>
        <end position="281"/>
    </location>
</feature>
<sequence length="281" mass="30194">MRPAGGDRGRSSVPPRPTGPRLPEDITGKELPGEVRRALQSLTGDNADIVAKHLVASARLVDVDAEEAWQHALAAQKRGGRIAAVREAAAIAAYKAGHFREALAELRTVRRMTGDDSYLPLMADSERGLGRPERALDLATSKEAAGLDTPAKVEMLIVAAGARHDLGQHEAAVVSLQVPQLRTNSRAPWRARLWYAYADALISVGRAAEAREWLVKAAEADTDGETDAAERLDELDGIVFEEDWDDEAGDEADDEADDEAGDEVDASDDVAADDDPAEDED</sequence>
<feature type="compositionally biased region" description="Basic and acidic residues" evidence="1">
    <location>
        <begin position="1"/>
        <end position="10"/>
    </location>
</feature>
<protein>
    <submittedName>
        <fullName evidence="2">Tetratricopeptide (TPR) repeat protein</fullName>
    </submittedName>
</protein>
<dbReference type="Gene3D" id="1.25.40.10">
    <property type="entry name" value="Tetratricopeptide repeat domain"/>
    <property type="match status" value="1"/>
</dbReference>
<dbReference type="EMBL" id="JACCBB010000001">
    <property type="protein sequence ID" value="NYD23540.1"/>
    <property type="molecule type" value="Genomic_DNA"/>
</dbReference>
<comment type="caution">
    <text evidence="2">The sequence shown here is derived from an EMBL/GenBank/DDBJ whole genome shotgun (WGS) entry which is preliminary data.</text>
</comment>
<dbReference type="AlphaFoldDB" id="A0A7Y9J1V5"/>
<feature type="region of interest" description="Disordered" evidence="1">
    <location>
        <begin position="1"/>
        <end position="30"/>
    </location>
</feature>
<proteinExistence type="predicted"/>
<gene>
    <name evidence="2" type="ORF">BJ968_003080</name>
</gene>
<name>A0A7Y9J1V5_9ACTN</name>
<organism evidence="2 3">
    <name type="scientific">Kineococcus aurantiacus</name>
    <dbReference type="NCBI Taxonomy" id="37633"/>
    <lineage>
        <taxon>Bacteria</taxon>
        <taxon>Bacillati</taxon>
        <taxon>Actinomycetota</taxon>
        <taxon>Actinomycetes</taxon>
        <taxon>Kineosporiales</taxon>
        <taxon>Kineosporiaceae</taxon>
        <taxon>Kineococcus</taxon>
    </lineage>
</organism>
<dbReference type="SUPFAM" id="SSF48452">
    <property type="entry name" value="TPR-like"/>
    <property type="match status" value="1"/>
</dbReference>
<dbReference type="RefSeq" id="WP_179753341.1">
    <property type="nucleotide sequence ID" value="NZ_BAAAGN010000016.1"/>
</dbReference>
<feature type="compositionally biased region" description="Acidic residues" evidence="1">
    <location>
        <begin position="235"/>
        <end position="281"/>
    </location>
</feature>
<evidence type="ECO:0000256" key="1">
    <source>
        <dbReference type="SAM" id="MobiDB-lite"/>
    </source>
</evidence>
<dbReference type="Proteomes" id="UP000521922">
    <property type="component" value="Unassembled WGS sequence"/>
</dbReference>
<reference evidence="2 3" key="1">
    <citation type="submission" date="2020-07" db="EMBL/GenBank/DDBJ databases">
        <title>Sequencing the genomes of 1000 actinobacteria strains.</title>
        <authorList>
            <person name="Klenk H.-P."/>
        </authorList>
    </citation>
    <scope>NUCLEOTIDE SEQUENCE [LARGE SCALE GENOMIC DNA]</scope>
    <source>
        <strain evidence="2 3">DSM 7487</strain>
    </source>
</reference>
<dbReference type="InterPro" id="IPR011990">
    <property type="entry name" value="TPR-like_helical_dom_sf"/>
</dbReference>
<evidence type="ECO:0000313" key="3">
    <source>
        <dbReference type="Proteomes" id="UP000521922"/>
    </source>
</evidence>
<accession>A0A7Y9J1V5</accession>